<proteinExistence type="predicted"/>
<dbReference type="PANTHER" id="PTHR46411:SF3">
    <property type="entry name" value="AAA+ ATPASE DOMAIN-CONTAINING PROTEIN"/>
    <property type="match status" value="1"/>
</dbReference>
<evidence type="ECO:0000259" key="2">
    <source>
        <dbReference type="SMART" id="SM00382"/>
    </source>
</evidence>
<organism evidence="3 4">
    <name type="scientific">Phomopsis amygdali</name>
    <name type="common">Fusicoccum amygdali</name>
    <dbReference type="NCBI Taxonomy" id="1214568"/>
    <lineage>
        <taxon>Eukaryota</taxon>
        <taxon>Fungi</taxon>
        <taxon>Dikarya</taxon>
        <taxon>Ascomycota</taxon>
        <taxon>Pezizomycotina</taxon>
        <taxon>Sordariomycetes</taxon>
        <taxon>Sordariomycetidae</taxon>
        <taxon>Diaporthales</taxon>
        <taxon>Diaporthaceae</taxon>
        <taxon>Diaporthe</taxon>
    </lineage>
</organism>
<feature type="domain" description="AAA+ ATPase" evidence="2">
    <location>
        <begin position="507"/>
        <end position="637"/>
    </location>
</feature>
<dbReference type="Gene3D" id="3.40.50.300">
    <property type="entry name" value="P-loop containing nucleotide triphosphate hydrolases"/>
    <property type="match status" value="1"/>
</dbReference>
<feature type="compositionally biased region" description="Acidic residues" evidence="1">
    <location>
        <begin position="1"/>
        <end position="12"/>
    </location>
</feature>
<sequence>MAQEDFSEEGEYDQPRVAPRKAPRFPSRISQRHRQLDEAEEARMLRAIYGTTDGAAPTCEPTSDNAKATTGSKAVSGSKTTIGSEAMTSTGELRLYLMNNCSPHCTKVCPCCKPRWSDLPTPEAEEARIAAMERAHGIINRISPKDGNKTVQIEVQNKHMKDILTSVFDGFPEFHPSLLGSNSAWVFKEPFSMFVGRWSQLLEFWACATPAEKKAWGTLVATLSPVVQPALDAIKRIKDTRLVAWDDLSLIFPPGKLMIIEQPGAVQSVVRVKEGKESYDPRGQKLYRLRYEFIDWDGETYGLRTGSLDIPFYSDYKNVSMPNLRTMPLEFCLFEEDLVARLISRGRKWSSLMGIEYKHFAGKKVPLATRTPIQASGRIMIDATAFYDTNCGSSWWSKPILTSLAAECGAVGARESAESVHLPDDQCLLASGVVCGYDLETKQWCLFPVDGISEVSFNNLAYDKLVLPPSEKKMAWAFVESKNMLSVSDSDSDDSASFDDFVTNKGKGLVMLLCGPPGVGKTYTAEAIAEMAEVPLYMMSAGELGSVLGQVEGALDTALNLCRRWKAMLLLDEADVFLGKRFSGGNESIERNELVSIFLRRLEYYQGTMFLTTNRIQNIDDAFQSRIDIILPYGDLTAEARLQVWVNFIKKSGGPGKFDLTELEIEKLAQNYHLNGREIKNLVKSSLLVAGKFGDTSTSTASLSDSDEMDFETGQAKVSMEVLETLAELRTRAHELMGKTKAGEI</sequence>
<comment type="caution">
    <text evidence="3">The sequence shown here is derived from an EMBL/GenBank/DDBJ whole genome shotgun (WGS) entry which is preliminary data.</text>
</comment>
<dbReference type="SUPFAM" id="SSF52540">
    <property type="entry name" value="P-loop containing nucleoside triphosphate hydrolases"/>
    <property type="match status" value="1"/>
</dbReference>
<dbReference type="SMART" id="SM00382">
    <property type="entry name" value="AAA"/>
    <property type="match status" value="1"/>
</dbReference>
<feature type="compositionally biased region" description="Polar residues" evidence="1">
    <location>
        <begin position="60"/>
        <end position="78"/>
    </location>
</feature>
<dbReference type="GO" id="GO:0016887">
    <property type="term" value="F:ATP hydrolysis activity"/>
    <property type="evidence" value="ECO:0007669"/>
    <property type="project" value="InterPro"/>
</dbReference>
<dbReference type="EMBL" id="JAUJFL010000002">
    <property type="protein sequence ID" value="KAK2609525.1"/>
    <property type="molecule type" value="Genomic_DNA"/>
</dbReference>
<dbReference type="InterPro" id="IPR027417">
    <property type="entry name" value="P-loop_NTPase"/>
</dbReference>
<feature type="region of interest" description="Disordered" evidence="1">
    <location>
        <begin position="52"/>
        <end position="78"/>
    </location>
</feature>
<dbReference type="PANTHER" id="PTHR46411">
    <property type="entry name" value="FAMILY ATPASE, PUTATIVE-RELATED"/>
    <property type="match status" value="1"/>
</dbReference>
<dbReference type="GO" id="GO:0005524">
    <property type="term" value="F:ATP binding"/>
    <property type="evidence" value="ECO:0007669"/>
    <property type="project" value="InterPro"/>
</dbReference>
<accession>A0AAD9SH58</accession>
<name>A0AAD9SH58_PHOAM</name>
<dbReference type="InterPro" id="IPR054289">
    <property type="entry name" value="DUF7025"/>
</dbReference>
<gene>
    <name evidence="3" type="ORF">N8I77_003021</name>
</gene>
<dbReference type="Proteomes" id="UP001265746">
    <property type="component" value="Unassembled WGS sequence"/>
</dbReference>
<dbReference type="InterPro" id="IPR003593">
    <property type="entry name" value="AAA+_ATPase"/>
</dbReference>
<dbReference type="CDD" id="cd19481">
    <property type="entry name" value="RecA-like_protease"/>
    <property type="match status" value="1"/>
</dbReference>
<evidence type="ECO:0000313" key="4">
    <source>
        <dbReference type="Proteomes" id="UP001265746"/>
    </source>
</evidence>
<evidence type="ECO:0000256" key="1">
    <source>
        <dbReference type="SAM" id="MobiDB-lite"/>
    </source>
</evidence>
<dbReference type="AlphaFoldDB" id="A0AAD9SH58"/>
<evidence type="ECO:0000313" key="3">
    <source>
        <dbReference type="EMBL" id="KAK2609525.1"/>
    </source>
</evidence>
<feature type="region of interest" description="Disordered" evidence="1">
    <location>
        <begin position="1"/>
        <end position="37"/>
    </location>
</feature>
<dbReference type="Pfam" id="PF00004">
    <property type="entry name" value="AAA"/>
    <property type="match status" value="1"/>
</dbReference>
<keyword evidence="4" id="KW-1185">Reference proteome</keyword>
<dbReference type="InterPro" id="IPR003959">
    <property type="entry name" value="ATPase_AAA_core"/>
</dbReference>
<dbReference type="Pfam" id="PF22942">
    <property type="entry name" value="DUF7025"/>
    <property type="match status" value="1"/>
</dbReference>
<protein>
    <recommendedName>
        <fullName evidence="2">AAA+ ATPase domain-containing protein</fullName>
    </recommendedName>
</protein>
<reference evidence="3" key="1">
    <citation type="submission" date="2023-06" db="EMBL/GenBank/DDBJ databases">
        <authorList>
            <person name="Noh H."/>
        </authorList>
    </citation>
    <scope>NUCLEOTIDE SEQUENCE</scope>
    <source>
        <strain evidence="3">DUCC20226</strain>
    </source>
</reference>